<evidence type="ECO:0000313" key="3">
    <source>
        <dbReference type="Proteomes" id="UP000000438"/>
    </source>
</evidence>
<dbReference type="KEGG" id="pto:PTO0615"/>
<dbReference type="Gene3D" id="3.30.310.190">
    <property type="match status" value="1"/>
</dbReference>
<organism evidence="2 3">
    <name type="scientific">Picrophilus torridus (strain ATCC 700027 / DSM 9790 / JCM 10055 / NBRC 100828 / KAW 2/3)</name>
    <dbReference type="NCBI Taxonomy" id="1122961"/>
    <lineage>
        <taxon>Archaea</taxon>
        <taxon>Methanobacteriati</taxon>
        <taxon>Thermoplasmatota</taxon>
        <taxon>Thermoplasmata</taxon>
        <taxon>Thermoplasmatales</taxon>
        <taxon>Picrophilaceae</taxon>
        <taxon>Picrophilus</taxon>
    </lineage>
</organism>
<evidence type="ECO:0000259" key="1">
    <source>
        <dbReference type="Pfam" id="PF18446"/>
    </source>
</evidence>
<dbReference type="STRING" id="263820.PTO0615"/>
<dbReference type="GeneID" id="2844840"/>
<dbReference type="Pfam" id="PF18446">
    <property type="entry name" value="DUF5611"/>
    <property type="match status" value="1"/>
</dbReference>
<dbReference type="eggNOG" id="arCOG04412">
    <property type="taxonomic scope" value="Archaea"/>
</dbReference>
<dbReference type="RefSeq" id="WP_011177416.1">
    <property type="nucleotide sequence ID" value="NC_005877.1"/>
</dbReference>
<dbReference type="HOGENOM" id="CLU_152346_1_0_2"/>
<dbReference type="InParanoid" id="Q6L1F2"/>
<evidence type="ECO:0000313" key="2">
    <source>
        <dbReference type="EMBL" id="AAT43200.1"/>
    </source>
</evidence>
<dbReference type="EMBL" id="AE017261">
    <property type="protein sequence ID" value="AAT43200.1"/>
    <property type="molecule type" value="Genomic_DNA"/>
</dbReference>
<dbReference type="PIRSF" id="PIRSF022080">
    <property type="entry name" value="UCP022080"/>
    <property type="match status" value="1"/>
</dbReference>
<name>Q6L1F2_PICTO</name>
<dbReference type="InterPro" id="IPR016800">
    <property type="entry name" value="UCP022080"/>
</dbReference>
<dbReference type="AlphaFoldDB" id="Q6L1F2"/>
<dbReference type="OrthoDB" id="56086at2157"/>
<accession>Q6L1F2</accession>
<dbReference type="Proteomes" id="UP000000438">
    <property type="component" value="Chromosome"/>
</dbReference>
<dbReference type="InterPro" id="IPR040713">
    <property type="entry name" value="DUF5611"/>
</dbReference>
<gene>
    <name evidence="2" type="ordered locus">PTO0615</name>
</gene>
<dbReference type="PaxDb" id="263820-PTO0615"/>
<sequence>MVRDYPVKKNIKISKEFIYETVKNVTGNAEILNDHIKSSYPGMKSMDLWTDGKKLYAETETDRDYNNPMETIKTYNDLIEKLTGYTAKERKKLLSK</sequence>
<proteinExistence type="predicted"/>
<feature type="domain" description="DUF5611" evidence="1">
    <location>
        <begin position="3"/>
        <end position="95"/>
    </location>
</feature>
<protein>
    <recommendedName>
        <fullName evidence="1">DUF5611 domain-containing protein</fullName>
    </recommendedName>
</protein>
<reference evidence="2 3" key="1">
    <citation type="journal article" date="2004" name="Proc. Natl. Acad. Sci. U.S.A.">
        <title>Genome sequence of Picrophilus torridus and its implications for life around pH 0.</title>
        <authorList>
            <person name="Futterer O."/>
            <person name="Angelov A."/>
            <person name="Liesegang H."/>
            <person name="Gottschalk G."/>
            <person name="Schleper C."/>
            <person name="Schepers B."/>
            <person name="Dock C."/>
            <person name="Antranikian G."/>
            <person name="Liebl W."/>
        </authorList>
    </citation>
    <scope>NUCLEOTIDE SEQUENCE [LARGE SCALE GENOMIC DNA]</scope>
    <source>
        <strain evidence="3">ATCC 700027 / DSM 9790 / JCM 10055 / NBRC 100828</strain>
    </source>
</reference>